<sequence>MKRLPLSRRTFLRGAGAAVALPWLEAMTPRSLAEGADGMRLDKPPLRAAFLFKPNGVYPKHFTPKGDAEDYELTPMLRSLAKVKGDYSLLENLWNEQTVGRNGHWPKVPAFLSGGYVVRTSGRDMDTGGTSVDQLMAHRLGAQTPLPSLELGVDEAYTGVDNVGGGFTRIYGSHIAWRDPHTPVPKEIVPQLAFDRLFRTGPSIPVVSGFKLDQPAVTRALARDDISVLDSVLEDAKSLRRRISTSDRTKMEEYLESVRSVERRLENALKPQKRWMNEGDFEVPRPKPGIPATHQEHVRLMLDIMLLAFWTDSTRVSTFMFGNAQTGRNFSFIDGVKSSYHGISHHRNDPKRIAEYEKIGTWHIEQFAYFLEKMKSISEGESTLLDNSMVMFGSTLRDGNKHDPHDLPIILAGRGGGSLRPGRRIRFTRDTPLCNLYLSMLERMGIEEKRFGDSTGKLRGLG</sequence>
<proteinExistence type="predicted"/>
<evidence type="ECO:0000313" key="2">
    <source>
        <dbReference type="Proteomes" id="UP000317093"/>
    </source>
</evidence>
<reference evidence="1 2" key="1">
    <citation type="submission" date="2019-02" db="EMBL/GenBank/DDBJ databases">
        <title>Deep-cultivation of Planctomycetes and their phenomic and genomic characterization uncovers novel biology.</title>
        <authorList>
            <person name="Wiegand S."/>
            <person name="Jogler M."/>
            <person name="Boedeker C."/>
            <person name="Pinto D."/>
            <person name="Vollmers J."/>
            <person name="Rivas-Marin E."/>
            <person name="Kohn T."/>
            <person name="Peeters S.H."/>
            <person name="Heuer A."/>
            <person name="Rast P."/>
            <person name="Oberbeckmann S."/>
            <person name="Bunk B."/>
            <person name="Jeske O."/>
            <person name="Meyerdierks A."/>
            <person name="Storesund J.E."/>
            <person name="Kallscheuer N."/>
            <person name="Luecker S."/>
            <person name="Lage O.M."/>
            <person name="Pohl T."/>
            <person name="Merkel B.J."/>
            <person name="Hornburger P."/>
            <person name="Mueller R.-W."/>
            <person name="Bruemmer F."/>
            <person name="Labrenz M."/>
            <person name="Spormann A.M."/>
            <person name="Op den Camp H."/>
            <person name="Overmann J."/>
            <person name="Amann R."/>
            <person name="Jetten M.S.M."/>
            <person name="Mascher T."/>
            <person name="Medema M.H."/>
            <person name="Devos D.P."/>
            <person name="Kaster A.-K."/>
            <person name="Ovreas L."/>
            <person name="Rohde M."/>
            <person name="Galperin M.Y."/>
            <person name="Jogler C."/>
        </authorList>
    </citation>
    <scope>NUCLEOTIDE SEQUENCE [LARGE SCALE GENOMIC DNA]</scope>
    <source>
        <strain evidence="1 2">Pan216</strain>
    </source>
</reference>
<dbReference type="RefSeq" id="WP_145257702.1">
    <property type="nucleotide sequence ID" value="NZ_CP036279.1"/>
</dbReference>
<keyword evidence="2" id="KW-1185">Reference proteome</keyword>
<gene>
    <name evidence="1" type="ORF">Pan216_19150</name>
</gene>
<dbReference type="Pfam" id="PF07586">
    <property type="entry name" value="HXXSHH"/>
    <property type="match status" value="1"/>
</dbReference>
<dbReference type="AlphaFoldDB" id="A0A518B290"/>
<dbReference type="PROSITE" id="PS51318">
    <property type="entry name" value="TAT"/>
    <property type="match status" value="1"/>
</dbReference>
<name>A0A518B290_9BACT</name>
<protein>
    <recommendedName>
        <fullName evidence="3">DUF1552 domain-containing protein</fullName>
    </recommendedName>
</protein>
<dbReference type="InterPro" id="IPR006311">
    <property type="entry name" value="TAT_signal"/>
</dbReference>
<dbReference type="KEGG" id="knv:Pan216_19150"/>
<organism evidence="1 2">
    <name type="scientific">Kolteria novifilia</name>
    <dbReference type="NCBI Taxonomy" id="2527975"/>
    <lineage>
        <taxon>Bacteria</taxon>
        <taxon>Pseudomonadati</taxon>
        <taxon>Planctomycetota</taxon>
        <taxon>Planctomycetia</taxon>
        <taxon>Kolteriales</taxon>
        <taxon>Kolteriaceae</taxon>
        <taxon>Kolteria</taxon>
    </lineage>
</organism>
<dbReference type="InterPro" id="IPR011447">
    <property type="entry name" value="DUF1552"/>
</dbReference>
<dbReference type="Proteomes" id="UP000317093">
    <property type="component" value="Chromosome"/>
</dbReference>
<evidence type="ECO:0008006" key="3">
    <source>
        <dbReference type="Google" id="ProtNLM"/>
    </source>
</evidence>
<evidence type="ECO:0000313" key="1">
    <source>
        <dbReference type="EMBL" id="QDU61062.1"/>
    </source>
</evidence>
<dbReference type="OrthoDB" id="9146593at2"/>
<dbReference type="EMBL" id="CP036279">
    <property type="protein sequence ID" value="QDU61062.1"/>
    <property type="molecule type" value="Genomic_DNA"/>
</dbReference>
<accession>A0A518B290</accession>